<proteinExistence type="predicted"/>
<evidence type="ECO:0000313" key="4">
    <source>
        <dbReference type="EMBL" id="OAE33201.1"/>
    </source>
</evidence>
<evidence type="ECO:0000256" key="2">
    <source>
        <dbReference type="SAM" id="MobiDB-lite"/>
    </source>
</evidence>
<name>A0A176WKQ2_MARPO</name>
<dbReference type="PANTHER" id="PTHR47643">
    <property type="entry name" value="TPR DOMAIN PROTEIN (AFU_ORTHOLOGUE AFUA_5G12710)"/>
    <property type="match status" value="1"/>
</dbReference>
<dbReference type="Proteomes" id="UP000077202">
    <property type="component" value="Unassembled WGS sequence"/>
</dbReference>
<accession>A0A176WKQ2</accession>
<dbReference type="InterPro" id="IPR001214">
    <property type="entry name" value="SET_dom"/>
</dbReference>
<organism evidence="4 5">
    <name type="scientific">Marchantia polymorpha subsp. ruderalis</name>
    <dbReference type="NCBI Taxonomy" id="1480154"/>
    <lineage>
        <taxon>Eukaryota</taxon>
        <taxon>Viridiplantae</taxon>
        <taxon>Streptophyta</taxon>
        <taxon>Embryophyta</taxon>
        <taxon>Marchantiophyta</taxon>
        <taxon>Marchantiopsida</taxon>
        <taxon>Marchantiidae</taxon>
        <taxon>Marchantiales</taxon>
        <taxon>Marchantiaceae</taxon>
        <taxon>Marchantia</taxon>
    </lineage>
</organism>
<sequence>MSVMMGSPRRTDEGHPDPDAQSDRGTCEHETSSPRYSDEEFDLEDSYTLRNSDDEYESKISSPRSSATEYNRTDPLHGRMQGTYDATNYYPYDAAEDALDSMTSSPPDREESHESTDFAPSESEGTFEVSDVKSRGKEACPLGDISEPNCKELSPKSSDEEKGKSIQPYPRTTWYRCEKKGPPPLPFLAIQLEFIRRDGNDRLKKNDYDGALARYTACITKGQSSLLDPSTSPTCKMLLKRILKLAYSNRAQMHLSGKLWEEVLNDTAKALKFDRHHIQSLIRRGKALHSLQQYKQACQAFGAALDRNPNNLQVAAALHESMTSHHQSVSGKYDLSHFLLYSGPPPECSDYVGPVVIKEVAHAGRGLFVTKKVEAGSLLIVCNALAISSISSSSTNSDLSVRLARLIMKQLKASKRWAHQMYYLTSGKPEQDNQEIPDMKMFIPGSDWCPDPSKDVSLSFLDIARRVTLNTFDASRALFDGQKLESEGKTEPVISSGVWVLPSFLNHSCVPSTGIMFVGKAMFIRAARNLEPGEELTTSYTACYKPNRRKSIRKWSFECRCERCLQDAMLEPYLDELRRELDANYAHFSSKKSTKSEKMDAVIKTIDMIGRVESAIESLPLVLDAQRKNWVRVSFMAVYSNKFHMARTGTDLGQTIQALQQLAAIEQSIYGGGVQYASLRTSSQLLGYVRRKFGKNSEDFRQTLEQVQLEGFNQKRIDQPDGCGEGGKLCPSEEDETDVHICKHFMSYKIETVELEEKRQRPKALVTTVTSLNTRIAIGTKNVMKYLNETIQGSEETEKEIE</sequence>
<dbReference type="PROSITE" id="PS50005">
    <property type="entry name" value="TPR"/>
    <property type="match status" value="1"/>
</dbReference>
<feature type="compositionally biased region" description="Basic and acidic residues" evidence="2">
    <location>
        <begin position="9"/>
        <end position="38"/>
    </location>
</feature>
<reference evidence="4" key="1">
    <citation type="submission" date="2016-03" db="EMBL/GenBank/DDBJ databases">
        <title>Mechanisms controlling the formation of the plant cell surface in tip-growing cells are functionally conserved among land plants.</title>
        <authorList>
            <person name="Honkanen S."/>
            <person name="Jones V.A."/>
            <person name="Morieri G."/>
            <person name="Champion C."/>
            <person name="Hetherington A.J."/>
            <person name="Kelly S."/>
            <person name="Saint-Marcoux D."/>
            <person name="Proust H."/>
            <person name="Prescott H."/>
            <person name="Dolan L."/>
        </authorList>
    </citation>
    <scope>NUCLEOTIDE SEQUENCE [LARGE SCALE GENOMIC DNA]</scope>
    <source>
        <tissue evidence="4">Whole gametophyte</tissue>
    </source>
</reference>
<feature type="domain" description="SET" evidence="3">
    <location>
        <begin position="344"/>
        <end position="541"/>
    </location>
</feature>
<gene>
    <name evidence="4" type="ORF">AXG93_3105s1080</name>
</gene>
<evidence type="ECO:0000256" key="1">
    <source>
        <dbReference type="PROSITE-ProRule" id="PRU00339"/>
    </source>
</evidence>
<comment type="caution">
    <text evidence="4">The sequence shown here is derived from an EMBL/GenBank/DDBJ whole genome shotgun (WGS) entry which is preliminary data.</text>
</comment>
<dbReference type="InterPro" id="IPR053209">
    <property type="entry name" value="Gramillin-biosynth_MTr"/>
</dbReference>
<feature type="compositionally biased region" description="Basic and acidic residues" evidence="2">
    <location>
        <begin position="107"/>
        <end position="116"/>
    </location>
</feature>
<evidence type="ECO:0000313" key="5">
    <source>
        <dbReference type="Proteomes" id="UP000077202"/>
    </source>
</evidence>
<dbReference type="PANTHER" id="PTHR47643:SF2">
    <property type="entry name" value="TPR DOMAIN PROTEIN (AFU_ORTHOLOGUE AFUA_5G12710)"/>
    <property type="match status" value="1"/>
</dbReference>
<dbReference type="InterPro" id="IPR019734">
    <property type="entry name" value="TPR_rpt"/>
</dbReference>
<dbReference type="Gene3D" id="2.170.270.10">
    <property type="entry name" value="SET domain"/>
    <property type="match status" value="1"/>
</dbReference>
<dbReference type="SMART" id="SM00317">
    <property type="entry name" value="SET"/>
    <property type="match status" value="1"/>
</dbReference>
<protein>
    <recommendedName>
        <fullName evidence="3">SET domain-containing protein</fullName>
    </recommendedName>
</protein>
<keyword evidence="5" id="KW-1185">Reference proteome</keyword>
<keyword evidence="1" id="KW-0802">TPR repeat</keyword>
<dbReference type="AlphaFoldDB" id="A0A176WKQ2"/>
<dbReference type="EMBL" id="LVLJ01000678">
    <property type="protein sequence ID" value="OAE33201.1"/>
    <property type="molecule type" value="Genomic_DNA"/>
</dbReference>
<dbReference type="SUPFAM" id="SSF82199">
    <property type="entry name" value="SET domain"/>
    <property type="match status" value="1"/>
</dbReference>
<feature type="region of interest" description="Disordered" evidence="2">
    <location>
        <begin position="1"/>
        <end position="167"/>
    </location>
</feature>
<feature type="compositionally biased region" description="Polar residues" evidence="2">
    <location>
        <begin position="59"/>
        <end position="70"/>
    </location>
</feature>
<dbReference type="PROSITE" id="PS50280">
    <property type="entry name" value="SET"/>
    <property type="match status" value="1"/>
</dbReference>
<feature type="repeat" description="TPR" evidence="1">
    <location>
        <begin position="278"/>
        <end position="311"/>
    </location>
</feature>
<dbReference type="InterPro" id="IPR046341">
    <property type="entry name" value="SET_dom_sf"/>
</dbReference>
<dbReference type="InterPro" id="IPR011990">
    <property type="entry name" value="TPR-like_helical_dom_sf"/>
</dbReference>
<dbReference type="SMART" id="SM00028">
    <property type="entry name" value="TPR"/>
    <property type="match status" value="2"/>
</dbReference>
<dbReference type="CDD" id="cd20071">
    <property type="entry name" value="SET_SMYD"/>
    <property type="match status" value="1"/>
</dbReference>
<dbReference type="SUPFAM" id="SSF48452">
    <property type="entry name" value="TPR-like"/>
    <property type="match status" value="1"/>
</dbReference>
<evidence type="ECO:0000259" key="3">
    <source>
        <dbReference type="PROSITE" id="PS50280"/>
    </source>
</evidence>
<feature type="compositionally biased region" description="Basic and acidic residues" evidence="2">
    <location>
        <begin position="149"/>
        <end position="164"/>
    </location>
</feature>
<dbReference type="Pfam" id="PF00856">
    <property type="entry name" value="SET"/>
    <property type="match status" value="1"/>
</dbReference>
<dbReference type="Gene3D" id="1.25.40.10">
    <property type="entry name" value="Tetratricopeptide repeat domain"/>
    <property type="match status" value="1"/>
</dbReference>